<comment type="caution">
    <text evidence="1">The sequence shown here is derived from an EMBL/GenBank/DDBJ whole genome shotgun (WGS) entry which is preliminary data.</text>
</comment>
<reference evidence="1 2" key="1">
    <citation type="submission" date="2019-07" db="EMBL/GenBank/DDBJ databases">
        <title>Draft genome assembly of a fouling barnacle, Amphibalanus amphitrite (Darwin, 1854): The first reference genome for Thecostraca.</title>
        <authorList>
            <person name="Kim W."/>
        </authorList>
    </citation>
    <scope>NUCLEOTIDE SEQUENCE [LARGE SCALE GENOMIC DNA]</scope>
    <source>
        <strain evidence="1">SNU_AA5</strain>
        <tissue evidence="1">Soma without cirri and trophi</tissue>
    </source>
</reference>
<evidence type="ECO:0000313" key="2">
    <source>
        <dbReference type="Proteomes" id="UP000440578"/>
    </source>
</evidence>
<dbReference type="InterPro" id="IPR032675">
    <property type="entry name" value="LRR_dom_sf"/>
</dbReference>
<name>A0A6A4W9K9_AMPAM</name>
<proteinExistence type="predicted"/>
<dbReference type="AlphaFoldDB" id="A0A6A4W9K9"/>
<accession>A0A6A4W9K9</accession>
<protein>
    <submittedName>
        <fullName evidence="1">Uncharacterized protein</fullName>
    </submittedName>
</protein>
<evidence type="ECO:0000313" key="1">
    <source>
        <dbReference type="EMBL" id="KAF0301849.1"/>
    </source>
</evidence>
<dbReference type="SUPFAM" id="SSF52047">
    <property type="entry name" value="RNI-like"/>
    <property type="match status" value="1"/>
</dbReference>
<sequence>MTPLEAGWFDPANSAPVLSGIDGAPPAAGSEHGPAPLRLLCEAAVERHLAVFTAPLSVLTETELVRHRPPGPFDHLPPEVADRLTARLLRRRPTHAELAQLYCLTSRRLTSARLSGKAAGCRARAVALRLRAPRLKQLVCDIICDCDATDICDGHSAVVRLAVSSRYLRVFEDSSRHCLSGRALHRLLSQCPLLERLSLRLPTPDTVRELLTGRSFPAMQQLELRSERAGGCWDISALAQLFPGLQVLTLTGQPAPAGVGPAEERCSCRYRVGPRLPQLETARLEHLCGAAAAGVRAAAPRLHTLRLLECVRPASEAGTGARRPASLGGLVRAVLRRRLATLPSDQVRRLQLCQHTVDAAFVNRLFPQLQTLAVQCSVLDGPAPACGGSPLWFPCLERLSVHLSGGGDSWEEPAFLRRPVPCLTEYRQSFGCVSVRRLAAACPLLESLRLAWA</sequence>
<organism evidence="1 2">
    <name type="scientific">Amphibalanus amphitrite</name>
    <name type="common">Striped barnacle</name>
    <name type="synonym">Balanus amphitrite</name>
    <dbReference type="NCBI Taxonomy" id="1232801"/>
    <lineage>
        <taxon>Eukaryota</taxon>
        <taxon>Metazoa</taxon>
        <taxon>Ecdysozoa</taxon>
        <taxon>Arthropoda</taxon>
        <taxon>Crustacea</taxon>
        <taxon>Multicrustacea</taxon>
        <taxon>Cirripedia</taxon>
        <taxon>Thoracica</taxon>
        <taxon>Thoracicalcarea</taxon>
        <taxon>Balanomorpha</taxon>
        <taxon>Balanoidea</taxon>
        <taxon>Balanidae</taxon>
        <taxon>Amphibalaninae</taxon>
        <taxon>Amphibalanus</taxon>
    </lineage>
</organism>
<gene>
    <name evidence="1" type="ORF">FJT64_003061</name>
</gene>
<dbReference type="EMBL" id="VIIS01001115">
    <property type="protein sequence ID" value="KAF0301849.1"/>
    <property type="molecule type" value="Genomic_DNA"/>
</dbReference>
<dbReference type="Gene3D" id="3.80.10.10">
    <property type="entry name" value="Ribonuclease Inhibitor"/>
    <property type="match status" value="1"/>
</dbReference>
<dbReference type="Proteomes" id="UP000440578">
    <property type="component" value="Unassembled WGS sequence"/>
</dbReference>
<keyword evidence="2" id="KW-1185">Reference proteome</keyword>